<organism evidence="1 2">
    <name type="scientific">Desulfonatronum thiosulfatophilum</name>
    <dbReference type="NCBI Taxonomy" id="617002"/>
    <lineage>
        <taxon>Bacteria</taxon>
        <taxon>Pseudomonadati</taxon>
        <taxon>Thermodesulfobacteriota</taxon>
        <taxon>Desulfovibrionia</taxon>
        <taxon>Desulfovibrionales</taxon>
        <taxon>Desulfonatronaceae</taxon>
        <taxon>Desulfonatronum</taxon>
    </lineage>
</organism>
<evidence type="ECO:0000313" key="1">
    <source>
        <dbReference type="EMBL" id="SDB43431.1"/>
    </source>
</evidence>
<sequence>MRNSKILHWGLNMTKMLDGHELLFSADVLCLCTIVLHFQGSSELTAGCFLIDSAAGVVRVDARWKNLDNSSPLLVIKPGFLLRITGKRIVFFLEHDPPFLGLIEPKCETLQPSLKDIPWRVKMNTGLD</sequence>
<name>A0A1G6DE83_9BACT</name>
<gene>
    <name evidence="1" type="ORF">SAMN05660653_02102</name>
</gene>
<protein>
    <submittedName>
        <fullName evidence="1">Uncharacterized protein</fullName>
    </submittedName>
</protein>
<evidence type="ECO:0000313" key="2">
    <source>
        <dbReference type="Proteomes" id="UP000198771"/>
    </source>
</evidence>
<reference evidence="1 2" key="1">
    <citation type="submission" date="2016-10" db="EMBL/GenBank/DDBJ databases">
        <authorList>
            <person name="de Groot N.N."/>
        </authorList>
    </citation>
    <scope>NUCLEOTIDE SEQUENCE [LARGE SCALE GENOMIC DNA]</scope>
    <source>
        <strain evidence="1 2">ASO4-2</strain>
    </source>
</reference>
<accession>A0A1G6DE83</accession>
<dbReference type="AlphaFoldDB" id="A0A1G6DE83"/>
<dbReference type="STRING" id="617002.SAMN05660653_02102"/>
<dbReference type="EMBL" id="FMXO01000011">
    <property type="protein sequence ID" value="SDB43431.1"/>
    <property type="molecule type" value="Genomic_DNA"/>
</dbReference>
<keyword evidence="2" id="KW-1185">Reference proteome</keyword>
<proteinExistence type="predicted"/>
<dbReference type="Proteomes" id="UP000198771">
    <property type="component" value="Unassembled WGS sequence"/>
</dbReference>